<evidence type="ECO:0000256" key="1">
    <source>
        <dbReference type="SAM" id="Phobius"/>
    </source>
</evidence>
<keyword evidence="1" id="KW-0472">Membrane</keyword>
<feature type="transmembrane region" description="Helical" evidence="1">
    <location>
        <begin position="726"/>
        <end position="750"/>
    </location>
</feature>
<reference evidence="2" key="1">
    <citation type="submission" date="2014-02" db="EMBL/GenBank/DDBJ databases">
        <title>The Genome Sequence of Trichophyton rubrum (morphotype fischeri) CBS 288.86.</title>
        <authorList>
            <consortium name="The Broad Institute Genomics Platform"/>
            <person name="Cuomo C.A."/>
            <person name="White T.C."/>
            <person name="Graser Y."/>
            <person name="Martinez-Rossi N."/>
            <person name="Heitman J."/>
            <person name="Young S.K."/>
            <person name="Zeng Q."/>
            <person name="Gargeya S."/>
            <person name="Abouelleil A."/>
            <person name="Alvarado L."/>
            <person name="Chapman S.B."/>
            <person name="Gainer-Dewar J."/>
            <person name="Goldberg J."/>
            <person name="Griggs A."/>
            <person name="Gujja S."/>
            <person name="Hansen M."/>
            <person name="Howarth C."/>
            <person name="Imamovic A."/>
            <person name="Larimer J."/>
            <person name="Martinez D."/>
            <person name="Murphy C."/>
            <person name="Pearson M.D."/>
            <person name="Persinoti G."/>
            <person name="Poon T."/>
            <person name="Priest M."/>
            <person name="Roberts A.D."/>
            <person name="Saif S."/>
            <person name="Shea T.D."/>
            <person name="Sykes S.N."/>
            <person name="Wortman J."/>
            <person name="Nusbaum C."/>
            <person name="Birren B."/>
        </authorList>
    </citation>
    <scope>NUCLEOTIDE SEQUENCE [LARGE SCALE GENOMIC DNA]</scope>
    <source>
        <strain evidence="2">CBS 288.86</strain>
    </source>
</reference>
<dbReference type="OrthoDB" id="3034003at2759"/>
<dbReference type="Proteomes" id="UP000023758">
    <property type="component" value="Unassembled WGS sequence"/>
</dbReference>
<organism evidence="2">
    <name type="scientific">Trichophyton rubrum CBS 288.86</name>
    <dbReference type="NCBI Taxonomy" id="1215330"/>
    <lineage>
        <taxon>Eukaryota</taxon>
        <taxon>Fungi</taxon>
        <taxon>Dikarya</taxon>
        <taxon>Ascomycota</taxon>
        <taxon>Pezizomycotina</taxon>
        <taxon>Eurotiomycetes</taxon>
        <taxon>Eurotiomycetidae</taxon>
        <taxon>Onygenales</taxon>
        <taxon>Arthrodermataceae</taxon>
        <taxon>Trichophyton</taxon>
    </lineage>
</organism>
<dbReference type="HOGENOM" id="CLU_009663_0_0_1"/>
<accession>A0A022W858</accession>
<keyword evidence="1" id="KW-0812">Transmembrane</keyword>
<dbReference type="AlphaFoldDB" id="A0A022W858"/>
<feature type="transmembrane region" description="Helical" evidence="1">
    <location>
        <begin position="83"/>
        <end position="109"/>
    </location>
</feature>
<keyword evidence="1" id="KW-1133">Transmembrane helix</keyword>
<feature type="transmembrane region" description="Helical" evidence="1">
    <location>
        <begin position="12"/>
        <end position="39"/>
    </location>
</feature>
<name>A0A022W858_TRIRU</name>
<evidence type="ECO:0000313" key="2">
    <source>
        <dbReference type="EMBL" id="EZF54341.1"/>
    </source>
</evidence>
<dbReference type="EMBL" id="KK207790">
    <property type="protein sequence ID" value="EZF54341.1"/>
    <property type="molecule type" value="Genomic_DNA"/>
</dbReference>
<sequence length="843" mass="92232">MVHLGELTVGSVSGMIAAAIFFVQITVPLALPLILLGLLTERNSSITLSAASWSVAGRFFHSSLWPRILRSDSASTTGLPRSIVSITLLSTITTILFGLTATVTPLGLYEGVSPRKDTKLVDFHYVKDTSPIGYGTPARGNVRFSRICGGFTPQVCPHSNGNLTSTEDSTGEHVSGDWYDTRIPQRVIDMFQSGLSSQQSSVSSIFDIQWRSYTYSKIEDRADRLVIDNGTRYPVGAFRQISTFVLNDRIEAVEGLVVDTKDGGIGFRNHTAPPVEPFGSSWSEDLLFIVPETQCVDTNLTLDFSIPLKNSESIGDQITNLVLTDRGGFANLVQKYPYWDRNDTQRNPDLRNRAYKAAWINNVWSMAFMNVTNFRNESDPHSKAFMYLDSFVGKKFPLQSNHSSSTSLFIEPDSIITNSLFGYYLTGTDVAVNGTNLTSSHITTPDKPPLFSNPWKIDSLNFSSASLLCTGLGGLDLANITNIAARCGLQYGAPQRVGAGESLIFDPGSSWTVPMYSCASTIKATIKTVDFRFNGTEDNLSSLTVMGVREKEYPNEESKPLWAVEDTTMHLRDVRSLWGLVTPESVKGDQNISTIRKESLYLPGGDSSTHGSIDYQNLPGLNFHSDALGVAYGDGSSSFSENYNGKNQLAMYRLWQELSRNASTVGKIKDLIWTDVALNAVTGTRSISPDGYNKQVLAKRDGGQTDKAKRIPVTIYERRVHYKYRYGVLAFISLALIAAVFSSLILLCVLRRTGFSKARKYLDETSVGRILAARTTSSGVPGVHRAPTNTWVRTTGKAPITLGTSHSQPSNNGPNPSAILYPGGSALAASADKIEHSSYLLNN</sequence>
<proteinExistence type="predicted"/>
<protein>
    <submittedName>
        <fullName evidence="2">Uncharacterized protein</fullName>
    </submittedName>
</protein>
<gene>
    <name evidence="2" type="ORF">H103_02799</name>
</gene>